<keyword evidence="3" id="KW-1185">Reference proteome</keyword>
<sequence>MERAIFLMFLCAASEGNIGKHIFVNQNLPWYGALTYCKLHHTDLSYVSRQSDQDKLGASDQSKSGWIGLHRDPYNKTAWKWSAGGYITYTNWDDQQPSQSLQETAVFFSTNGKWHDASETSLMRFYCINVSVVADMKTWEEAVRHCNKDQTNLISLHSDNDRMTAQKVIQKADITERVWIGLRFLVDHWLWVNGEPLDYQSWPQGGDQDHQCPVWNRCGALTKGGLWENRDCSERLNFILKRKSRN</sequence>
<dbReference type="GeneTree" id="ENSGT00940000163460"/>
<dbReference type="PANTHER" id="PTHR45784:SF8">
    <property type="entry name" value="C-TYPE MANNOSE RECEPTOR 2-RELATED"/>
    <property type="match status" value="1"/>
</dbReference>
<accession>A0A671VCI1</accession>
<dbReference type="SUPFAM" id="SSF56436">
    <property type="entry name" value="C-type lectin-like"/>
    <property type="match status" value="2"/>
</dbReference>
<protein>
    <recommendedName>
        <fullName evidence="1">C-type lectin domain-containing protein</fullName>
    </recommendedName>
</protein>
<organism evidence="2 3">
    <name type="scientific">Sparus aurata</name>
    <name type="common">Gilthead sea bream</name>
    <dbReference type="NCBI Taxonomy" id="8175"/>
    <lineage>
        <taxon>Eukaryota</taxon>
        <taxon>Metazoa</taxon>
        <taxon>Chordata</taxon>
        <taxon>Craniata</taxon>
        <taxon>Vertebrata</taxon>
        <taxon>Euteleostomi</taxon>
        <taxon>Actinopterygii</taxon>
        <taxon>Neopterygii</taxon>
        <taxon>Teleostei</taxon>
        <taxon>Neoteleostei</taxon>
        <taxon>Acanthomorphata</taxon>
        <taxon>Eupercaria</taxon>
        <taxon>Spariformes</taxon>
        <taxon>Sparidae</taxon>
        <taxon>Sparus</taxon>
    </lineage>
</organism>
<dbReference type="InterPro" id="IPR016186">
    <property type="entry name" value="C-type_lectin-like/link_sf"/>
</dbReference>
<dbReference type="InParanoid" id="A0A671VCI1"/>
<dbReference type="InterPro" id="IPR016187">
    <property type="entry name" value="CTDL_fold"/>
</dbReference>
<reference evidence="2" key="3">
    <citation type="submission" date="2025-09" db="UniProtKB">
        <authorList>
            <consortium name="Ensembl"/>
        </authorList>
    </citation>
    <scope>IDENTIFICATION</scope>
</reference>
<feature type="domain" description="C-type lectin" evidence="1">
    <location>
        <begin position="21"/>
        <end position="128"/>
    </location>
</feature>
<dbReference type="Ensembl" id="ENSSAUT00010024801.1">
    <property type="protein sequence ID" value="ENSSAUP00010023507.1"/>
    <property type="gene ID" value="ENSSAUG00010010311.1"/>
</dbReference>
<reference evidence="2" key="2">
    <citation type="submission" date="2025-08" db="UniProtKB">
        <authorList>
            <consortium name="Ensembl"/>
        </authorList>
    </citation>
    <scope>IDENTIFICATION</scope>
</reference>
<proteinExistence type="predicted"/>
<dbReference type="AlphaFoldDB" id="A0A671VCI1"/>
<feature type="domain" description="C-type lectin" evidence="1">
    <location>
        <begin position="123"/>
        <end position="241"/>
    </location>
</feature>
<evidence type="ECO:0000313" key="2">
    <source>
        <dbReference type="Ensembl" id="ENSSAUP00010023507.1"/>
    </source>
</evidence>
<name>A0A671VCI1_SPAAU</name>
<dbReference type="Pfam" id="PF00059">
    <property type="entry name" value="Lectin_C"/>
    <property type="match status" value="2"/>
</dbReference>
<dbReference type="PROSITE" id="PS50041">
    <property type="entry name" value="C_TYPE_LECTIN_2"/>
    <property type="match status" value="2"/>
</dbReference>
<dbReference type="Gene3D" id="3.10.100.10">
    <property type="entry name" value="Mannose-Binding Protein A, subunit A"/>
    <property type="match status" value="2"/>
</dbReference>
<evidence type="ECO:0000259" key="1">
    <source>
        <dbReference type="PROSITE" id="PS50041"/>
    </source>
</evidence>
<reference evidence="2" key="1">
    <citation type="submission" date="2021-04" db="EMBL/GenBank/DDBJ databases">
        <authorList>
            <consortium name="Wellcome Sanger Institute Data Sharing"/>
        </authorList>
    </citation>
    <scope>NUCLEOTIDE SEQUENCE [LARGE SCALE GENOMIC DNA]</scope>
</reference>
<dbReference type="InterPro" id="IPR001304">
    <property type="entry name" value="C-type_lectin-like"/>
</dbReference>
<dbReference type="OMA" id="DENNGWM"/>
<dbReference type="Proteomes" id="UP000472265">
    <property type="component" value="Chromosome 1"/>
</dbReference>
<dbReference type="SMART" id="SM00034">
    <property type="entry name" value="CLECT"/>
    <property type="match status" value="2"/>
</dbReference>
<dbReference type="FunCoup" id="A0A671VCI1">
    <property type="interactions" value="114"/>
</dbReference>
<dbReference type="PANTHER" id="PTHR45784">
    <property type="entry name" value="C-TYPE LECTIN DOMAIN FAMILY 20 MEMBER A-RELATED"/>
    <property type="match status" value="1"/>
</dbReference>
<evidence type="ECO:0000313" key="3">
    <source>
        <dbReference type="Proteomes" id="UP000472265"/>
    </source>
</evidence>